<keyword evidence="1" id="KW-0472">Membrane</keyword>
<protein>
    <recommendedName>
        <fullName evidence="4">Type II secretion system protein GspF domain-containing protein</fullName>
    </recommendedName>
</protein>
<keyword evidence="1" id="KW-1133">Transmembrane helix</keyword>
<keyword evidence="3" id="KW-1185">Reference proteome</keyword>
<dbReference type="Proteomes" id="UP000441354">
    <property type="component" value="Unassembled WGS sequence"/>
</dbReference>
<sequence>MEWFYQNSDVLYVLLVGSLLYLSYLFLQRAQFDERRKSRYRRKNIIRKLSYLHMKLHNEEHELFLRQNGVPSFVTSERINTVRFGILIIFIVIVILEFITKIDYISDINLILWVLIAFCLTPKKKYPLSYLMKIVRQKYHNNVSNEIYQLYNEIKSNFQLNTSNANSYYIIQEVLPYYSYIKAPLEKMLPYLEKKQLDKAWDLFEKEISIKEAAMLSIVMKQVESTTNEQALLILEKKRQEFSNDLYNRYTEYLSRKKTLIFIAVVICILPVFYNELVVFFMWYKEVMSVGNQMV</sequence>
<evidence type="ECO:0008006" key="4">
    <source>
        <dbReference type="Google" id="ProtNLM"/>
    </source>
</evidence>
<gene>
    <name evidence="2" type="ORF">F7732_21235</name>
</gene>
<proteinExistence type="predicted"/>
<organism evidence="2 3">
    <name type="scientific">Bacillus mesophilum</name>
    <dbReference type="NCBI Taxonomy" id="1071718"/>
    <lineage>
        <taxon>Bacteria</taxon>
        <taxon>Bacillati</taxon>
        <taxon>Bacillota</taxon>
        <taxon>Bacilli</taxon>
        <taxon>Bacillales</taxon>
        <taxon>Bacillaceae</taxon>
        <taxon>Bacillus</taxon>
    </lineage>
</organism>
<dbReference type="AlphaFoldDB" id="A0A7V7RI33"/>
<keyword evidence="1" id="KW-0812">Transmembrane</keyword>
<feature type="transmembrane region" description="Helical" evidence="1">
    <location>
        <begin position="81"/>
        <end position="99"/>
    </location>
</feature>
<name>A0A7V7RI33_9BACI</name>
<evidence type="ECO:0000313" key="3">
    <source>
        <dbReference type="Proteomes" id="UP000441354"/>
    </source>
</evidence>
<reference evidence="2 3" key="1">
    <citation type="journal article" date="2014" name="Arch. Microbiol.">
        <title>Bacillus mesophilum sp. nov., strain IITR-54T, a novel 4-chlorobiphenyl dechlorinating bacterium.</title>
        <authorList>
            <person name="Manickam N."/>
            <person name="Singh N.K."/>
            <person name="Bajaj A."/>
            <person name="Kumar R.M."/>
            <person name="Kaur G."/>
            <person name="Kaur N."/>
            <person name="Bala M."/>
            <person name="Kumar A."/>
            <person name="Mayilraj S."/>
        </authorList>
    </citation>
    <scope>NUCLEOTIDE SEQUENCE [LARGE SCALE GENOMIC DNA]</scope>
    <source>
        <strain evidence="2 3">IITR-54</strain>
    </source>
</reference>
<comment type="caution">
    <text evidence="2">The sequence shown here is derived from an EMBL/GenBank/DDBJ whole genome shotgun (WGS) entry which is preliminary data.</text>
</comment>
<dbReference type="OrthoDB" id="2943653at2"/>
<feature type="transmembrane region" description="Helical" evidence="1">
    <location>
        <begin position="259"/>
        <end position="284"/>
    </location>
</feature>
<feature type="transmembrane region" description="Helical" evidence="1">
    <location>
        <begin position="12"/>
        <end position="32"/>
    </location>
</feature>
<accession>A0A7V7RI33</accession>
<evidence type="ECO:0000256" key="1">
    <source>
        <dbReference type="SAM" id="Phobius"/>
    </source>
</evidence>
<dbReference type="RefSeq" id="WP_151576024.1">
    <property type="nucleotide sequence ID" value="NZ_WBOT01000012.1"/>
</dbReference>
<dbReference type="EMBL" id="WBOT01000012">
    <property type="protein sequence ID" value="KAB2329451.1"/>
    <property type="molecule type" value="Genomic_DNA"/>
</dbReference>
<feature type="transmembrane region" description="Helical" evidence="1">
    <location>
        <begin position="105"/>
        <end position="122"/>
    </location>
</feature>
<evidence type="ECO:0000313" key="2">
    <source>
        <dbReference type="EMBL" id="KAB2329451.1"/>
    </source>
</evidence>